<gene>
    <name evidence="2" type="ORF">METZ01_LOCUS236068</name>
</gene>
<keyword evidence="1" id="KW-0812">Transmembrane</keyword>
<dbReference type="EMBL" id="UINC01059608">
    <property type="protein sequence ID" value="SVB83214.1"/>
    <property type="molecule type" value="Genomic_DNA"/>
</dbReference>
<feature type="transmembrane region" description="Helical" evidence="1">
    <location>
        <begin position="43"/>
        <end position="64"/>
    </location>
</feature>
<accession>A0A382H7F2</accession>
<dbReference type="AlphaFoldDB" id="A0A382H7F2"/>
<proteinExistence type="predicted"/>
<protein>
    <submittedName>
        <fullName evidence="2">Uncharacterized protein</fullName>
    </submittedName>
</protein>
<reference evidence="2" key="1">
    <citation type="submission" date="2018-05" db="EMBL/GenBank/DDBJ databases">
        <authorList>
            <person name="Lanie J.A."/>
            <person name="Ng W.-L."/>
            <person name="Kazmierczak K.M."/>
            <person name="Andrzejewski T.M."/>
            <person name="Davidsen T.M."/>
            <person name="Wayne K.J."/>
            <person name="Tettelin H."/>
            <person name="Glass J.I."/>
            <person name="Rusch D."/>
            <person name="Podicherti R."/>
            <person name="Tsui H.-C.T."/>
            <person name="Winkler M.E."/>
        </authorList>
    </citation>
    <scope>NUCLEOTIDE SEQUENCE</scope>
</reference>
<name>A0A382H7F2_9ZZZZ</name>
<feature type="transmembrane region" description="Helical" evidence="1">
    <location>
        <begin position="76"/>
        <end position="95"/>
    </location>
</feature>
<organism evidence="2">
    <name type="scientific">marine metagenome</name>
    <dbReference type="NCBI Taxonomy" id="408172"/>
    <lineage>
        <taxon>unclassified sequences</taxon>
        <taxon>metagenomes</taxon>
        <taxon>ecological metagenomes</taxon>
    </lineage>
</organism>
<keyword evidence="1" id="KW-0472">Membrane</keyword>
<evidence type="ECO:0000313" key="2">
    <source>
        <dbReference type="EMBL" id="SVB83214.1"/>
    </source>
</evidence>
<feature type="transmembrane region" description="Helical" evidence="1">
    <location>
        <begin position="107"/>
        <end position="130"/>
    </location>
</feature>
<sequence length="141" mass="16194">MVYVWTILDVFLMVRYVTLPFGFYVTIVMILSIILCQKDIPHFAGWLILTLYSGEYIAKIMRAYLVGFQKRFPDLFASIVVVAIAIGLAAGFLSTDMFKISLSVMTGYLLFKVVILFVMHVHVMSVHWVWRNVELAAEDNF</sequence>
<keyword evidence="1" id="KW-1133">Transmembrane helix</keyword>
<feature type="transmembrane region" description="Helical" evidence="1">
    <location>
        <begin position="12"/>
        <end position="36"/>
    </location>
</feature>
<evidence type="ECO:0000256" key="1">
    <source>
        <dbReference type="SAM" id="Phobius"/>
    </source>
</evidence>